<proteinExistence type="predicted"/>
<reference evidence="1 2" key="1">
    <citation type="submission" date="2020-05" db="EMBL/GenBank/DDBJ databases">
        <title>Azospirillum oleiclasticum sp. nov, a nitrogen-fixing and heavy crude oil-emulsifying bacterium isolated from the crude oil of Yumen Oilfield.</title>
        <authorList>
            <person name="Wu D."/>
            <person name="Cai M."/>
            <person name="Zhang X."/>
        </authorList>
    </citation>
    <scope>NUCLEOTIDE SEQUENCE [LARGE SCALE GENOMIC DNA]</scope>
    <source>
        <strain evidence="1 2">ROY-1-1-2</strain>
    </source>
</reference>
<evidence type="ECO:0000313" key="2">
    <source>
        <dbReference type="Proteomes" id="UP000584642"/>
    </source>
</evidence>
<gene>
    <name evidence="1" type="ORF">HND93_01785</name>
</gene>
<dbReference type="EMBL" id="JABFDB010000001">
    <property type="protein sequence ID" value="NYZ18428.1"/>
    <property type="molecule type" value="Genomic_DNA"/>
</dbReference>
<keyword evidence="2" id="KW-1185">Reference proteome</keyword>
<evidence type="ECO:0000313" key="1">
    <source>
        <dbReference type="EMBL" id="NYZ18428.1"/>
    </source>
</evidence>
<protein>
    <submittedName>
        <fullName evidence="1">DUF2141 domain-containing protein</fullName>
    </submittedName>
</protein>
<dbReference type="InterPro" id="IPR018673">
    <property type="entry name" value="DUF2141"/>
</dbReference>
<accession>A0ABX2T5F5</accession>
<dbReference type="Proteomes" id="UP000584642">
    <property type="component" value="Unassembled WGS sequence"/>
</dbReference>
<name>A0ABX2T5F5_9PROT</name>
<comment type="caution">
    <text evidence="1">The sequence shown here is derived from an EMBL/GenBank/DDBJ whole genome shotgun (WGS) entry which is preliminary data.</text>
</comment>
<organism evidence="1 2">
    <name type="scientific">Azospirillum oleiclasticum</name>
    <dbReference type="NCBI Taxonomy" id="2735135"/>
    <lineage>
        <taxon>Bacteria</taxon>
        <taxon>Pseudomonadati</taxon>
        <taxon>Pseudomonadota</taxon>
        <taxon>Alphaproteobacteria</taxon>
        <taxon>Rhodospirillales</taxon>
        <taxon>Azospirillaceae</taxon>
        <taxon>Azospirillum</taxon>
    </lineage>
</organism>
<sequence length="135" mass="13895">MAAIVALSVPAAAADLSVVVKGVRNGDGRVLLAVCTAATFLTPDCALQASAPAKGGAVTVVVHDVPPGRYAVQTYHDENGNKTLDRGLFGIPLEGIGFSNDAPIRFGPPDYAVAEISVAEPATGTAITLRYFTER</sequence>
<dbReference type="Pfam" id="PF09912">
    <property type="entry name" value="DUF2141"/>
    <property type="match status" value="1"/>
</dbReference>